<evidence type="ECO:0000256" key="7">
    <source>
        <dbReference type="ARBA" id="ARBA00023054"/>
    </source>
</evidence>
<evidence type="ECO:0000256" key="10">
    <source>
        <dbReference type="ARBA" id="ARBA00023204"/>
    </source>
</evidence>
<keyword evidence="16" id="KW-1185">Reference proteome</keyword>
<dbReference type="GO" id="GO:0031011">
    <property type="term" value="C:Ino80 complex"/>
    <property type="evidence" value="ECO:0007669"/>
    <property type="project" value="EnsemblMetazoa"/>
</dbReference>
<dbReference type="Proteomes" id="UP000002282">
    <property type="component" value="Chromosome 3R"/>
</dbReference>
<dbReference type="GO" id="GO:0006355">
    <property type="term" value="P:regulation of DNA-templated transcription"/>
    <property type="evidence" value="ECO:0007669"/>
    <property type="project" value="EnsemblMetazoa"/>
</dbReference>
<gene>
    <name evidence="15" type="primary">Dyak\GE25517</name>
    <name evidence="15" type="synonym">dyak_GLEANR_9141</name>
    <name evidence="15" type="synonym">GE25517</name>
    <name evidence="15" type="ORF">Dyak_GE25517</name>
</gene>
<feature type="region of interest" description="Disordered" evidence="14">
    <location>
        <begin position="425"/>
        <end position="453"/>
    </location>
</feature>
<comment type="similarity">
    <text evidence="3">Belongs to the actin family. ARP5 subfamily.</text>
</comment>
<evidence type="ECO:0000256" key="9">
    <source>
        <dbReference type="ARBA" id="ARBA00023172"/>
    </source>
</evidence>
<evidence type="ECO:0000256" key="2">
    <source>
        <dbReference type="ARBA" id="ARBA00004123"/>
    </source>
</evidence>
<proteinExistence type="inferred from homology"/>
<dbReference type="PANTHER" id="PTHR11937">
    <property type="entry name" value="ACTIN"/>
    <property type="match status" value="1"/>
</dbReference>
<dbReference type="AlphaFoldDB" id="B4PL74"/>
<evidence type="ECO:0000256" key="4">
    <source>
        <dbReference type="ARBA" id="ARBA00021612"/>
    </source>
</evidence>
<dbReference type="KEGG" id="dya:Dyak_GE25517"/>
<evidence type="ECO:0000256" key="6">
    <source>
        <dbReference type="ARBA" id="ARBA00023015"/>
    </source>
</evidence>
<dbReference type="GO" id="GO:0006281">
    <property type="term" value="P:DNA repair"/>
    <property type="evidence" value="ECO:0007669"/>
    <property type="project" value="UniProtKB-KW"/>
</dbReference>
<keyword evidence="6" id="KW-0805">Transcription regulation</keyword>
<dbReference type="HOGENOM" id="CLU_008246_1_0_1"/>
<dbReference type="eggNOG" id="KOG0681">
    <property type="taxonomic scope" value="Eukaryota"/>
</dbReference>
<keyword evidence="7 13" id="KW-0175">Coiled coil</keyword>
<keyword evidence="9" id="KW-0233">DNA recombination</keyword>
<feature type="compositionally biased region" description="Basic and acidic residues" evidence="14">
    <location>
        <begin position="437"/>
        <end position="447"/>
    </location>
</feature>
<dbReference type="GO" id="GO:0006310">
    <property type="term" value="P:DNA recombination"/>
    <property type="evidence" value="ECO:0007669"/>
    <property type="project" value="UniProtKB-KW"/>
</dbReference>
<dbReference type="InterPro" id="IPR043129">
    <property type="entry name" value="ATPase_NBD"/>
</dbReference>
<reference evidence="15 16" key="1">
    <citation type="journal article" date="2007" name="Nature">
        <title>Evolution of genes and genomes on the Drosophila phylogeny.</title>
        <authorList>
            <consortium name="Drosophila 12 Genomes Consortium"/>
            <person name="Clark A.G."/>
            <person name="Eisen M.B."/>
            <person name="Smith D.R."/>
            <person name="Bergman C.M."/>
            <person name="Oliver B."/>
            <person name="Markow T.A."/>
            <person name="Kaufman T.C."/>
            <person name="Kellis M."/>
            <person name="Gelbart W."/>
            <person name="Iyer V.N."/>
            <person name="Pollard D.A."/>
            <person name="Sackton T.B."/>
            <person name="Larracuente A.M."/>
            <person name="Singh N.D."/>
            <person name="Abad J.P."/>
            <person name="Abt D.N."/>
            <person name="Adryan B."/>
            <person name="Aguade M."/>
            <person name="Akashi H."/>
            <person name="Anderson W.W."/>
            <person name="Aquadro C.F."/>
            <person name="Ardell D.H."/>
            <person name="Arguello R."/>
            <person name="Artieri C.G."/>
            <person name="Barbash D.A."/>
            <person name="Barker D."/>
            <person name="Barsanti P."/>
            <person name="Batterham P."/>
            <person name="Batzoglou S."/>
            <person name="Begun D."/>
            <person name="Bhutkar A."/>
            <person name="Blanco E."/>
            <person name="Bosak S.A."/>
            <person name="Bradley R.K."/>
            <person name="Brand A.D."/>
            <person name="Brent M.R."/>
            <person name="Brooks A.N."/>
            <person name="Brown R.H."/>
            <person name="Butlin R.K."/>
            <person name="Caggese C."/>
            <person name="Calvi B.R."/>
            <person name="Bernardo de Carvalho A."/>
            <person name="Caspi A."/>
            <person name="Castrezana S."/>
            <person name="Celniker S.E."/>
            <person name="Chang J.L."/>
            <person name="Chapple C."/>
            <person name="Chatterji S."/>
            <person name="Chinwalla A."/>
            <person name="Civetta A."/>
            <person name="Clifton S.W."/>
            <person name="Comeron J.M."/>
            <person name="Costello J.C."/>
            <person name="Coyne J.A."/>
            <person name="Daub J."/>
            <person name="David R.G."/>
            <person name="Delcher A.L."/>
            <person name="Delehaunty K."/>
            <person name="Do C.B."/>
            <person name="Ebling H."/>
            <person name="Edwards K."/>
            <person name="Eickbush T."/>
            <person name="Evans J.D."/>
            <person name="Filipski A."/>
            <person name="Findeiss S."/>
            <person name="Freyhult E."/>
            <person name="Fulton L."/>
            <person name="Fulton R."/>
            <person name="Garcia A.C."/>
            <person name="Gardiner A."/>
            <person name="Garfield D.A."/>
            <person name="Garvin B.E."/>
            <person name="Gibson G."/>
            <person name="Gilbert D."/>
            <person name="Gnerre S."/>
            <person name="Godfrey J."/>
            <person name="Good R."/>
            <person name="Gotea V."/>
            <person name="Gravely B."/>
            <person name="Greenberg A.J."/>
            <person name="Griffiths-Jones S."/>
            <person name="Gross S."/>
            <person name="Guigo R."/>
            <person name="Gustafson E.A."/>
            <person name="Haerty W."/>
            <person name="Hahn M.W."/>
            <person name="Halligan D.L."/>
            <person name="Halpern A.L."/>
            <person name="Halter G.M."/>
            <person name="Han M.V."/>
            <person name="Heger A."/>
            <person name="Hillier L."/>
            <person name="Hinrichs A.S."/>
            <person name="Holmes I."/>
            <person name="Hoskins R.A."/>
            <person name="Hubisz M.J."/>
            <person name="Hultmark D."/>
            <person name="Huntley M.A."/>
            <person name="Jaffe D.B."/>
            <person name="Jagadeeshan S."/>
            <person name="Jeck W.R."/>
            <person name="Johnson J."/>
            <person name="Jones C.D."/>
            <person name="Jordan W.C."/>
            <person name="Karpen G.H."/>
            <person name="Kataoka E."/>
            <person name="Keightley P.D."/>
            <person name="Kheradpour P."/>
            <person name="Kirkness E.F."/>
            <person name="Koerich L.B."/>
            <person name="Kristiansen K."/>
            <person name="Kudrna D."/>
            <person name="Kulathinal R.J."/>
            <person name="Kumar S."/>
            <person name="Kwok R."/>
            <person name="Lander E."/>
            <person name="Langley C.H."/>
            <person name="Lapoint R."/>
            <person name="Lazzaro B.P."/>
            <person name="Lee S.J."/>
            <person name="Levesque L."/>
            <person name="Li R."/>
            <person name="Lin C.F."/>
            <person name="Lin M.F."/>
            <person name="Lindblad-Toh K."/>
            <person name="Llopart A."/>
            <person name="Long M."/>
            <person name="Low L."/>
            <person name="Lozovsky E."/>
            <person name="Lu J."/>
            <person name="Luo M."/>
            <person name="Machado C.A."/>
            <person name="Makalowski W."/>
            <person name="Marzo M."/>
            <person name="Matsuda M."/>
            <person name="Matzkin L."/>
            <person name="McAllister B."/>
            <person name="McBride C.S."/>
            <person name="McKernan B."/>
            <person name="McKernan K."/>
            <person name="Mendez-Lago M."/>
            <person name="Minx P."/>
            <person name="Mollenhauer M.U."/>
            <person name="Montooth K."/>
            <person name="Mount S.M."/>
            <person name="Mu X."/>
            <person name="Myers E."/>
            <person name="Negre B."/>
            <person name="Newfeld S."/>
            <person name="Nielsen R."/>
            <person name="Noor M.A."/>
            <person name="O'Grady P."/>
            <person name="Pachter L."/>
            <person name="Papaceit M."/>
            <person name="Parisi M.J."/>
            <person name="Parisi M."/>
            <person name="Parts L."/>
            <person name="Pedersen J.S."/>
            <person name="Pesole G."/>
            <person name="Phillippy A.M."/>
            <person name="Ponting C.P."/>
            <person name="Pop M."/>
            <person name="Porcelli D."/>
            <person name="Powell J.R."/>
            <person name="Prohaska S."/>
            <person name="Pruitt K."/>
            <person name="Puig M."/>
            <person name="Quesneville H."/>
            <person name="Ram K.R."/>
            <person name="Rand D."/>
            <person name="Rasmussen M.D."/>
            <person name="Reed L.K."/>
            <person name="Reenan R."/>
            <person name="Reily A."/>
            <person name="Remington K.A."/>
            <person name="Rieger T.T."/>
            <person name="Ritchie M.G."/>
            <person name="Robin C."/>
            <person name="Rogers Y.H."/>
            <person name="Rohde C."/>
            <person name="Rozas J."/>
            <person name="Rubenfield M.J."/>
            <person name="Ruiz A."/>
            <person name="Russo S."/>
            <person name="Salzberg S.L."/>
            <person name="Sanchez-Gracia A."/>
            <person name="Saranga D.J."/>
            <person name="Sato H."/>
            <person name="Schaeffer S.W."/>
            <person name="Schatz M.C."/>
            <person name="Schlenke T."/>
            <person name="Schwartz R."/>
            <person name="Segarra C."/>
            <person name="Singh R.S."/>
            <person name="Sirot L."/>
            <person name="Sirota M."/>
            <person name="Sisneros N.B."/>
            <person name="Smith C.D."/>
            <person name="Smith T.F."/>
            <person name="Spieth J."/>
            <person name="Stage D.E."/>
            <person name="Stark A."/>
            <person name="Stephan W."/>
            <person name="Strausberg R.L."/>
            <person name="Strempel S."/>
            <person name="Sturgill D."/>
            <person name="Sutton G."/>
            <person name="Sutton G.G."/>
            <person name="Tao W."/>
            <person name="Teichmann S."/>
            <person name="Tobari Y.N."/>
            <person name="Tomimura Y."/>
            <person name="Tsolas J.M."/>
            <person name="Valente V.L."/>
            <person name="Venter E."/>
            <person name="Venter J.C."/>
            <person name="Vicario S."/>
            <person name="Vieira F.G."/>
            <person name="Vilella A.J."/>
            <person name="Villasante A."/>
            <person name="Walenz B."/>
            <person name="Wang J."/>
            <person name="Wasserman M."/>
            <person name="Watts T."/>
            <person name="Wilson D."/>
            <person name="Wilson R.K."/>
            <person name="Wing R.A."/>
            <person name="Wolfner M.F."/>
            <person name="Wong A."/>
            <person name="Wong G.K."/>
            <person name="Wu C.I."/>
            <person name="Wu G."/>
            <person name="Yamamoto D."/>
            <person name="Yang H.P."/>
            <person name="Yang S.P."/>
            <person name="Yorke J.A."/>
            <person name="Yoshida K."/>
            <person name="Zdobnov E."/>
            <person name="Zhang P."/>
            <person name="Zhang Y."/>
            <person name="Zimin A.V."/>
            <person name="Baldwin J."/>
            <person name="Abdouelleil A."/>
            <person name="Abdulkadir J."/>
            <person name="Abebe A."/>
            <person name="Abera B."/>
            <person name="Abreu J."/>
            <person name="Acer S.C."/>
            <person name="Aftuck L."/>
            <person name="Alexander A."/>
            <person name="An P."/>
            <person name="Anderson E."/>
            <person name="Anderson S."/>
            <person name="Arachi H."/>
            <person name="Azer M."/>
            <person name="Bachantsang P."/>
            <person name="Barry A."/>
            <person name="Bayul T."/>
            <person name="Berlin A."/>
            <person name="Bessette D."/>
            <person name="Bloom T."/>
            <person name="Blye J."/>
            <person name="Boguslavskiy L."/>
            <person name="Bonnet C."/>
            <person name="Boukhgalter B."/>
            <person name="Bourzgui I."/>
            <person name="Brown A."/>
            <person name="Cahill P."/>
            <person name="Channer S."/>
            <person name="Cheshatsang Y."/>
            <person name="Chuda L."/>
            <person name="Citroen M."/>
            <person name="Collymore A."/>
            <person name="Cooke P."/>
            <person name="Costello M."/>
            <person name="D'Aco K."/>
            <person name="Daza R."/>
            <person name="De Haan G."/>
            <person name="DeGray S."/>
            <person name="DeMaso C."/>
            <person name="Dhargay N."/>
            <person name="Dooley K."/>
            <person name="Dooley E."/>
            <person name="Doricent M."/>
            <person name="Dorje P."/>
            <person name="Dorjee K."/>
            <person name="Dupes A."/>
            <person name="Elong R."/>
            <person name="Falk J."/>
            <person name="Farina A."/>
            <person name="Faro S."/>
            <person name="Ferguson D."/>
            <person name="Fisher S."/>
            <person name="Foley C.D."/>
            <person name="Franke A."/>
            <person name="Friedrich D."/>
            <person name="Gadbois L."/>
            <person name="Gearin G."/>
            <person name="Gearin C.R."/>
            <person name="Giannoukos G."/>
            <person name="Goode T."/>
            <person name="Graham J."/>
            <person name="Grandbois E."/>
            <person name="Grewal S."/>
            <person name="Gyaltsen K."/>
            <person name="Hafez N."/>
            <person name="Hagos B."/>
            <person name="Hall J."/>
            <person name="Henson C."/>
            <person name="Hollinger A."/>
            <person name="Honan T."/>
            <person name="Huard M.D."/>
            <person name="Hughes L."/>
            <person name="Hurhula B."/>
            <person name="Husby M.E."/>
            <person name="Kamat A."/>
            <person name="Kanga B."/>
            <person name="Kashin S."/>
            <person name="Khazanovich D."/>
            <person name="Kisner P."/>
            <person name="Lance K."/>
            <person name="Lara M."/>
            <person name="Lee W."/>
            <person name="Lennon N."/>
            <person name="Letendre F."/>
            <person name="LeVine R."/>
            <person name="Lipovsky A."/>
            <person name="Liu X."/>
            <person name="Liu J."/>
            <person name="Liu S."/>
            <person name="Lokyitsang T."/>
            <person name="Lokyitsang Y."/>
            <person name="Lubonja R."/>
            <person name="Lui A."/>
            <person name="MacDonald P."/>
            <person name="Magnisalis V."/>
            <person name="Maru K."/>
            <person name="Matthews C."/>
            <person name="McCusker W."/>
            <person name="McDonough S."/>
            <person name="Mehta T."/>
            <person name="Meldrim J."/>
            <person name="Meneus L."/>
            <person name="Mihai O."/>
            <person name="Mihalev A."/>
            <person name="Mihova T."/>
            <person name="Mittelman R."/>
            <person name="Mlenga V."/>
            <person name="Montmayeur A."/>
            <person name="Mulrain L."/>
            <person name="Navidi A."/>
            <person name="Naylor J."/>
            <person name="Negash T."/>
            <person name="Nguyen T."/>
            <person name="Nguyen N."/>
            <person name="Nicol R."/>
            <person name="Norbu C."/>
            <person name="Norbu N."/>
            <person name="Novod N."/>
            <person name="O'Neill B."/>
            <person name="Osman S."/>
            <person name="Markiewicz E."/>
            <person name="Oyono O.L."/>
            <person name="Patti C."/>
            <person name="Phunkhang P."/>
            <person name="Pierre F."/>
            <person name="Priest M."/>
            <person name="Raghuraman S."/>
            <person name="Rege F."/>
            <person name="Reyes R."/>
            <person name="Rise C."/>
            <person name="Rogov P."/>
            <person name="Ross K."/>
            <person name="Ryan E."/>
            <person name="Settipalli S."/>
            <person name="Shea T."/>
            <person name="Sherpa N."/>
            <person name="Shi L."/>
            <person name="Shih D."/>
            <person name="Sparrow T."/>
            <person name="Spaulding J."/>
            <person name="Stalker J."/>
            <person name="Stange-Thomann N."/>
            <person name="Stavropoulos S."/>
            <person name="Stone C."/>
            <person name="Strader C."/>
            <person name="Tesfaye S."/>
            <person name="Thomson T."/>
            <person name="Thoulutsang Y."/>
            <person name="Thoulutsang D."/>
            <person name="Topham K."/>
            <person name="Topping I."/>
            <person name="Tsamla T."/>
            <person name="Vassiliev H."/>
            <person name="Vo A."/>
            <person name="Wangchuk T."/>
            <person name="Wangdi T."/>
            <person name="Weiand M."/>
            <person name="Wilkinson J."/>
            <person name="Wilson A."/>
            <person name="Yadav S."/>
            <person name="Young G."/>
            <person name="Yu Q."/>
            <person name="Zembek L."/>
            <person name="Zhong D."/>
            <person name="Zimmer A."/>
            <person name="Zwirko Z."/>
            <person name="Jaffe D.B."/>
            <person name="Alvarez P."/>
            <person name="Brockman W."/>
            <person name="Butler J."/>
            <person name="Chin C."/>
            <person name="Gnerre S."/>
            <person name="Grabherr M."/>
            <person name="Kleber M."/>
            <person name="Mauceli E."/>
            <person name="MacCallum I."/>
        </authorList>
    </citation>
    <scope>NUCLEOTIDE SEQUENCE [LARGE SCALE GENOMIC DNA]</scope>
    <source>
        <strain evidence="16">Tai18E2 / Tucson 14021-0261.01</strain>
    </source>
</reference>
<evidence type="ECO:0000256" key="13">
    <source>
        <dbReference type="SAM" id="Coils"/>
    </source>
</evidence>
<dbReference type="EMBL" id="CM000160">
    <property type="protein sequence ID" value="EDW95856.2"/>
    <property type="molecule type" value="Genomic_DNA"/>
</dbReference>
<dbReference type="SUPFAM" id="SSF53067">
    <property type="entry name" value="Actin-like ATPase domain"/>
    <property type="match status" value="2"/>
</dbReference>
<evidence type="ECO:0000313" key="15">
    <source>
        <dbReference type="EMBL" id="EDW95856.2"/>
    </source>
</evidence>
<feature type="coiled-coil region" evidence="13">
    <location>
        <begin position="345"/>
        <end position="377"/>
    </location>
</feature>
<evidence type="ECO:0000256" key="5">
    <source>
        <dbReference type="ARBA" id="ARBA00022763"/>
    </source>
</evidence>
<reference evidence="15 16" key="2">
    <citation type="journal article" date="2007" name="PLoS Biol.">
        <title>Principles of genome evolution in the Drosophila melanogaster species group.</title>
        <authorList>
            <person name="Ranz J.M."/>
            <person name="Maurin D."/>
            <person name="Chan Y.S."/>
            <person name="von Grotthuss M."/>
            <person name="Hillier L.W."/>
            <person name="Roote J."/>
            <person name="Ashburner M."/>
            <person name="Bergman C.M."/>
        </authorList>
    </citation>
    <scope>NUCLEOTIDE SEQUENCE [LARGE SCALE GENOMIC DNA]</scope>
    <source>
        <strain evidence="16">Tai18E2 / Tucson 14021-0261.01</strain>
    </source>
</reference>
<dbReference type="FunFam" id="3.30.420.40:FF:000237">
    <property type="entry name" value="Actin-related protein 5"/>
    <property type="match status" value="1"/>
</dbReference>
<dbReference type="SMART" id="SM00268">
    <property type="entry name" value="ACTIN"/>
    <property type="match status" value="1"/>
</dbReference>
<evidence type="ECO:0000256" key="12">
    <source>
        <dbReference type="ARBA" id="ARBA00061816"/>
    </source>
</evidence>
<feature type="region of interest" description="Disordered" evidence="14">
    <location>
        <begin position="102"/>
        <end position="124"/>
    </location>
</feature>
<evidence type="ECO:0000256" key="3">
    <source>
        <dbReference type="ARBA" id="ARBA00006021"/>
    </source>
</evidence>
<dbReference type="FunFam" id="3.30.420.40:FF:000048">
    <property type="entry name" value="ARP5 actin-related protein 5 homolog"/>
    <property type="match status" value="1"/>
</dbReference>
<comment type="subunit">
    <text evidence="12">Component of the chromatin remodeling Ino80 complex.</text>
</comment>
<dbReference type="Pfam" id="PF00022">
    <property type="entry name" value="Actin"/>
    <property type="match status" value="2"/>
</dbReference>
<keyword evidence="11" id="KW-0539">Nucleus</keyword>
<feature type="compositionally biased region" description="Basic and acidic residues" evidence="14">
    <location>
        <begin position="481"/>
        <end position="495"/>
    </location>
</feature>
<name>B4PL74_DROYA</name>
<evidence type="ECO:0000256" key="8">
    <source>
        <dbReference type="ARBA" id="ARBA00023163"/>
    </source>
</evidence>
<organism evidence="15 16">
    <name type="scientific">Drosophila yakuba</name>
    <name type="common">Fruit fly</name>
    <dbReference type="NCBI Taxonomy" id="7245"/>
    <lineage>
        <taxon>Eukaryota</taxon>
        <taxon>Metazoa</taxon>
        <taxon>Ecdysozoa</taxon>
        <taxon>Arthropoda</taxon>
        <taxon>Hexapoda</taxon>
        <taxon>Insecta</taxon>
        <taxon>Pterygota</taxon>
        <taxon>Neoptera</taxon>
        <taxon>Endopterygota</taxon>
        <taxon>Diptera</taxon>
        <taxon>Brachycera</taxon>
        <taxon>Muscomorpha</taxon>
        <taxon>Ephydroidea</taxon>
        <taxon>Drosophilidae</taxon>
        <taxon>Drosophila</taxon>
        <taxon>Sophophora</taxon>
    </lineage>
</organism>
<sequence length="715" mass="83309">MLATTNTILILLKIFYKITHSDFELTLENRHSTTLVLRHFCLRIEWKAKLSVCRMKINEITYKMAGKRVLVIDNGSYECRVGWSDSKEPELRFRNVLTKPRKDRKKEAATQHISSEGSSSQAAVEQSAEVQVGNDITNIEAVRAHLKSPFERNVITNWNHQEQIFDYIFTKMGFEGQDKIDHPIILTEALANPNFCRQQMNELLFECYGIPAVSYGIDALYSWKHNQQKQKKISDALIISFGYSTTHVIPVLDGKLQLEHVRRLNVGGYHIITYLFRLMQMKYPVHLNAITISRIEKLVHEHCHIAVDYREELVQWAQMDYYDEHIMKIQLPYNAVTATNAMLTAEQKQEKRRELAHRLLEIKNRREREKLREDEQQLFVYNKLRQLYEQKKLEKFERALQQQQIGTLEDLDSLIATIKSRIKRVQDRAQSAPRPSKQQEKLDKMPKPPEGMSQADWLAEVHDKREKILGRKQARQQQRSDQAKRHTHAAQERMRIISSLAKNEKRRKANGEEEDDGFGMNDNDWDVYKRINRYNDDSDSDADNEKLLQFDKILNHYDANFDGNSNVPAQSAAENYQLHFGVENIRVPEVLFQPSMIGCSEAGLAELIAFVLKLFSADKQQRLVEHVYLTGGCAQFRGLKERLIKELMEMRPFQSKFAIYESDEPTLSAWLGACVHAGEPNFGQSLTTRQDHQEHGREFFREHTASNLFYPTPKD</sequence>
<evidence type="ECO:0000313" key="16">
    <source>
        <dbReference type="Proteomes" id="UP000002282"/>
    </source>
</evidence>
<protein>
    <recommendedName>
        <fullName evidence="4">Actin-related protein 5</fullName>
    </recommendedName>
</protein>
<dbReference type="FunFam" id="3.90.640.10:FF:000016">
    <property type="entry name" value="ARP5 actin-related protein 5 homolog"/>
    <property type="match status" value="1"/>
</dbReference>
<comment type="function">
    <text evidence="1">Proposed core component of the chromatin remodeling INO80 complex which is involved in transcriptional regulation, DNA replication and probably DNA repair.</text>
</comment>
<feature type="compositionally biased region" description="Low complexity" evidence="14">
    <location>
        <begin position="114"/>
        <end position="124"/>
    </location>
</feature>
<dbReference type="OrthoDB" id="7340501at2759"/>
<dbReference type="GO" id="GO:0006338">
    <property type="term" value="P:chromatin remodeling"/>
    <property type="evidence" value="ECO:0007669"/>
    <property type="project" value="EnsemblMetazoa"/>
</dbReference>
<evidence type="ECO:0000256" key="1">
    <source>
        <dbReference type="ARBA" id="ARBA00003373"/>
    </source>
</evidence>
<keyword evidence="5" id="KW-0227">DNA damage</keyword>
<keyword evidence="8" id="KW-0804">Transcription</keyword>
<evidence type="ECO:0000256" key="14">
    <source>
        <dbReference type="SAM" id="MobiDB-lite"/>
    </source>
</evidence>
<accession>B4PL74</accession>
<keyword evidence="10" id="KW-0234">DNA repair</keyword>
<feature type="region of interest" description="Disordered" evidence="14">
    <location>
        <begin position="470"/>
        <end position="522"/>
    </location>
</feature>
<dbReference type="CDD" id="cd10211">
    <property type="entry name" value="ASKHA_NBD_Arp5"/>
    <property type="match status" value="1"/>
</dbReference>
<dbReference type="Gene3D" id="3.30.420.40">
    <property type="match status" value="2"/>
</dbReference>
<dbReference type="InterPro" id="IPR004000">
    <property type="entry name" value="Actin"/>
</dbReference>
<evidence type="ECO:0000256" key="11">
    <source>
        <dbReference type="ARBA" id="ARBA00023242"/>
    </source>
</evidence>
<comment type="subcellular location">
    <subcellularLocation>
        <location evidence="2">Nucleus</location>
    </subcellularLocation>
</comment>